<dbReference type="InterPro" id="IPR003594">
    <property type="entry name" value="HATPase_dom"/>
</dbReference>
<dbReference type="SUPFAM" id="SSF55874">
    <property type="entry name" value="ATPase domain of HSP90 chaperone/DNA topoisomerase II/histidine kinase"/>
    <property type="match status" value="1"/>
</dbReference>
<dbReference type="InterPro" id="IPR036890">
    <property type="entry name" value="HATPase_C_sf"/>
</dbReference>
<accession>A0AAU1UDR3</accession>
<dbReference type="PANTHER" id="PTHR35526">
    <property type="entry name" value="ANTI-SIGMA-F FACTOR RSBW-RELATED"/>
    <property type="match status" value="1"/>
</dbReference>
<sequence length="124" mass="13091">MSELAVDLLAVPKAVPELRRAVRGHLGAACAEVQLCVSELLGNVIRHVGEGTPVRVRVARVAGVGIRVEVTDPDPRVLPVLLHATGEDESGRGLVLLDAMALRWGVEQGAASKTVWCEVEVGEA</sequence>
<proteinExistence type="predicted"/>
<evidence type="ECO:0000313" key="3">
    <source>
        <dbReference type="EMBL" id="WTS14599.1"/>
    </source>
</evidence>
<keyword evidence="1" id="KW-0418">Kinase</keyword>
<evidence type="ECO:0000259" key="2">
    <source>
        <dbReference type="Pfam" id="PF13581"/>
    </source>
</evidence>
<protein>
    <submittedName>
        <fullName evidence="3">ATP-binding protein</fullName>
    </submittedName>
</protein>
<evidence type="ECO:0000256" key="1">
    <source>
        <dbReference type="ARBA" id="ARBA00022527"/>
    </source>
</evidence>
<dbReference type="Pfam" id="PF13581">
    <property type="entry name" value="HATPase_c_2"/>
    <property type="match status" value="1"/>
</dbReference>
<dbReference type="Gene3D" id="3.30.565.10">
    <property type="entry name" value="Histidine kinase-like ATPase, C-terminal domain"/>
    <property type="match status" value="1"/>
</dbReference>
<name>A0AAU1UDR3_9ACTN</name>
<keyword evidence="3" id="KW-0067">ATP-binding</keyword>
<dbReference type="PANTHER" id="PTHR35526:SF3">
    <property type="entry name" value="ANTI-SIGMA-F FACTOR RSBW"/>
    <property type="match status" value="1"/>
</dbReference>
<organism evidence="3">
    <name type="scientific">Streptomyces sp. NBC_00119</name>
    <dbReference type="NCBI Taxonomy" id="2975659"/>
    <lineage>
        <taxon>Bacteria</taxon>
        <taxon>Bacillati</taxon>
        <taxon>Actinomycetota</taxon>
        <taxon>Actinomycetes</taxon>
        <taxon>Kitasatosporales</taxon>
        <taxon>Streptomycetaceae</taxon>
        <taxon>Streptomyces</taxon>
    </lineage>
</organism>
<dbReference type="GO" id="GO:0004674">
    <property type="term" value="F:protein serine/threonine kinase activity"/>
    <property type="evidence" value="ECO:0007669"/>
    <property type="project" value="UniProtKB-KW"/>
</dbReference>
<dbReference type="EMBL" id="CP108195">
    <property type="protein sequence ID" value="WTS14599.1"/>
    <property type="molecule type" value="Genomic_DNA"/>
</dbReference>
<feature type="domain" description="Histidine kinase/HSP90-like ATPase" evidence="2">
    <location>
        <begin position="14"/>
        <end position="115"/>
    </location>
</feature>
<dbReference type="GO" id="GO:0005524">
    <property type="term" value="F:ATP binding"/>
    <property type="evidence" value="ECO:0007669"/>
    <property type="project" value="UniProtKB-KW"/>
</dbReference>
<dbReference type="InterPro" id="IPR050267">
    <property type="entry name" value="Anti-sigma-factor_SerPK"/>
</dbReference>
<keyword evidence="1" id="KW-0723">Serine/threonine-protein kinase</keyword>
<reference evidence="3" key="1">
    <citation type="submission" date="2022-10" db="EMBL/GenBank/DDBJ databases">
        <title>The complete genomes of actinobacterial strains from the NBC collection.</title>
        <authorList>
            <person name="Joergensen T.S."/>
            <person name="Alvarez Arevalo M."/>
            <person name="Sterndorff E.B."/>
            <person name="Faurdal D."/>
            <person name="Vuksanovic O."/>
            <person name="Mourched A.-S."/>
            <person name="Charusanti P."/>
            <person name="Shaw S."/>
            <person name="Blin K."/>
            <person name="Weber T."/>
        </authorList>
    </citation>
    <scope>NUCLEOTIDE SEQUENCE</scope>
    <source>
        <strain evidence="3">NBC_00119</strain>
    </source>
</reference>
<dbReference type="CDD" id="cd16936">
    <property type="entry name" value="HATPase_RsbW-like"/>
    <property type="match status" value="1"/>
</dbReference>
<gene>
    <name evidence="3" type="ORF">OHU69_28265</name>
</gene>
<keyword evidence="1" id="KW-0808">Transferase</keyword>
<dbReference type="AlphaFoldDB" id="A0AAU1UDR3"/>
<keyword evidence="3" id="KW-0547">Nucleotide-binding</keyword>